<sequence>MKKLAILLAAGVMGLALTACGGEEQRKQPEVSNEAVAQPKAEDQVRPAAEPARPAAEQEEQKAGE</sequence>
<dbReference type="PROSITE" id="PS51257">
    <property type="entry name" value="PROKAR_LIPOPROTEIN"/>
    <property type="match status" value="1"/>
</dbReference>
<reference evidence="3" key="1">
    <citation type="journal article" date="2014" name="Int. J. Syst. Evol. Microbiol.">
        <title>Complete genome sequence of Corynebacterium casei LMG S-19264T (=DSM 44701T), isolated from a smear-ripened cheese.</title>
        <authorList>
            <consortium name="US DOE Joint Genome Institute (JGI-PGF)"/>
            <person name="Walter F."/>
            <person name="Albersmeier A."/>
            <person name="Kalinowski J."/>
            <person name="Ruckert C."/>
        </authorList>
    </citation>
    <scope>NUCLEOTIDE SEQUENCE</scope>
    <source>
        <strain evidence="3">JCM 13919</strain>
    </source>
</reference>
<keyword evidence="4" id="KW-1185">Reference proteome</keyword>
<name>A0A917JUM4_9GAMM</name>
<reference evidence="3" key="2">
    <citation type="submission" date="2020-09" db="EMBL/GenBank/DDBJ databases">
        <authorList>
            <person name="Sun Q."/>
            <person name="Ohkuma M."/>
        </authorList>
    </citation>
    <scope>NUCLEOTIDE SEQUENCE</scope>
    <source>
        <strain evidence="3">JCM 13919</strain>
    </source>
</reference>
<dbReference type="AlphaFoldDB" id="A0A917JUM4"/>
<evidence type="ECO:0000313" key="4">
    <source>
        <dbReference type="Proteomes" id="UP000630149"/>
    </source>
</evidence>
<dbReference type="Proteomes" id="UP000630149">
    <property type="component" value="Unassembled WGS sequence"/>
</dbReference>
<dbReference type="OrthoDB" id="5654360at2"/>
<evidence type="ECO:0008006" key="5">
    <source>
        <dbReference type="Google" id="ProtNLM"/>
    </source>
</evidence>
<feature type="signal peptide" evidence="2">
    <location>
        <begin position="1"/>
        <end position="21"/>
    </location>
</feature>
<feature type="region of interest" description="Disordered" evidence="1">
    <location>
        <begin position="23"/>
        <end position="65"/>
    </location>
</feature>
<evidence type="ECO:0000256" key="1">
    <source>
        <dbReference type="SAM" id="MobiDB-lite"/>
    </source>
</evidence>
<keyword evidence="2" id="KW-0732">Signal</keyword>
<accession>A0A917JUM4</accession>
<evidence type="ECO:0000313" key="3">
    <source>
        <dbReference type="EMBL" id="GGI85273.1"/>
    </source>
</evidence>
<feature type="chain" id="PRO_5037594388" description="Lipoprotein" evidence="2">
    <location>
        <begin position="22"/>
        <end position="65"/>
    </location>
</feature>
<dbReference type="EMBL" id="BMOB01000005">
    <property type="protein sequence ID" value="GGI85273.1"/>
    <property type="molecule type" value="Genomic_DNA"/>
</dbReference>
<gene>
    <name evidence="3" type="ORF">GCM10007966_12340</name>
</gene>
<comment type="caution">
    <text evidence="3">The sequence shown here is derived from an EMBL/GenBank/DDBJ whole genome shotgun (WGS) entry which is preliminary data.</text>
</comment>
<protein>
    <recommendedName>
        <fullName evidence="5">Lipoprotein</fullName>
    </recommendedName>
</protein>
<dbReference type="RefSeq" id="WP_131776660.1">
    <property type="nucleotide sequence ID" value="NZ_BMOB01000005.1"/>
</dbReference>
<evidence type="ECO:0000256" key="2">
    <source>
        <dbReference type="SAM" id="SignalP"/>
    </source>
</evidence>
<feature type="compositionally biased region" description="Low complexity" evidence="1">
    <location>
        <begin position="46"/>
        <end position="55"/>
    </location>
</feature>
<organism evidence="3 4">
    <name type="scientific">Legionella impletisoli</name>
    <dbReference type="NCBI Taxonomy" id="343510"/>
    <lineage>
        <taxon>Bacteria</taxon>
        <taxon>Pseudomonadati</taxon>
        <taxon>Pseudomonadota</taxon>
        <taxon>Gammaproteobacteria</taxon>
        <taxon>Legionellales</taxon>
        <taxon>Legionellaceae</taxon>
        <taxon>Legionella</taxon>
    </lineage>
</organism>
<proteinExistence type="predicted"/>